<dbReference type="Pfam" id="PF00698">
    <property type="entry name" value="Acyl_transf_1"/>
    <property type="match status" value="1"/>
</dbReference>
<keyword evidence="7" id="KW-1185">Reference proteome</keyword>
<dbReference type="GO" id="GO:0006633">
    <property type="term" value="P:fatty acid biosynthetic process"/>
    <property type="evidence" value="ECO:0007669"/>
    <property type="project" value="InterPro"/>
</dbReference>
<dbReference type="Gene3D" id="3.40.47.10">
    <property type="match status" value="1"/>
</dbReference>
<dbReference type="SUPFAM" id="SSF53901">
    <property type="entry name" value="Thiolase-like"/>
    <property type="match status" value="1"/>
</dbReference>
<dbReference type="InterPro" id="IPR016035">
    <property type="entry name" value="Acyl_Trfase/lysoPLipase"/>
</dbReference>
<evidence type="ECO:0000313" key="5">
    <source>
        <dbReference type="EMBL" id="ALP31879.1"/>
    </source>
</evidence>
<dbReference type="InterPro" id="IPR050091">
    <property type="entry name" value="PKS_NRPS_Biosynth_Enz"/>
</dbReference>
<dbReference type="Pfam" id="PF16197">
    <property type="entry name" value="KAsynt_C_assoc"/>
    <property type="match status" value="1"/>
</dbReference>
<dbReference type="Pfam" id="PF02801">
    <property type="entry name" value="Ketoacyl-synt_C"/>
    <property type="match status" value="1"/>
</dbReference>
<dbReference type="GO" id="GO:0004312">
    <property type="term" value="F:fatty acid synthase activity"/>
    <property type="evidence" value="ECO:0007669"/>
    <property type="project" value="TreeGrafter"/>
</dbReference>
<dbReference type="OrthoDB" id="329835at2759"/>
<accession>A0A1C1XG53</accession>
<evidence type="ECO:0000313" key="6">
    <source>
        <dbReference type="EMBL" id="POS74652.1"/>
    </source>
</evidence>
<dbReference type="PANTHER" id="PTHR43775:SF50">
    <property type="entry name" value="HIGHLY REDUCING POLYKETIDE SYNTHASE SRDA"/>
    <property type="match status" value="1"/>
</dbReference>
<keyword evidence="3" id="KW-0808">Transferase</keyword>
<dbReference type="SMART" id="SM00825">
    <property type="entry name" value="PKS_KS"/>
    <property type="match status" value="1"/>
</dbReference>
<dbReference type="InterPro" id="IPR016036">
    <property type="entry name" value="Malonyl_transacylase_ACP-bd"/>
</dbReference>
<dbReference type="Proteomes" id="UP000094444">
    <property type="component" value="Unassembled WGS sequence"/>
</dbReference>
<evidence type="ECO:0000259" key="4">
    <source>
        <dbReference type="PROSITE" id="PS52004"/>
    </source>
</evidence>
<dbReference type="SUPFAM" id="SSF55048">
    <property type="entry name" value="Probable ACP-binding domain of malonyl-CoA ACP transacylase"/>
    <property type="match status" value="1"/>
</dbReference>
<reference evidence="5" key="1">
    <citation type="submission" date="2015-04" db="EMBL/GenBank/DDBJ databases">
        <title>Dhpks1, a gene encoding a polyketide synthase of the phytopathogenic fungus Diaporthe helianthi is required to trigger sunflower stem canker toxin-mediated disease.</title>
        <authorList>
            <person name="Maimone Mancarello A.B."/>
            <person name="Pane C."/>
            <person name="Ruocco M."/>
            <person name="Cacciola S.O."/>
            <person name="Firrao G."/>
            <person name="Magnano Di San Lio G."/>
            <person name="Baroncelli R."/>
            <person name="Vannacci G."/>
            <person name="Vergara M."/>
            <person name="Scala F."/>
        </authorList>
    </citation>
    <scope>NUCLEOTIDE SEQUENCE</scope>
    <source>
        <strain evidence="5">7/96</strain>
    </source>
</reference>
<keyword evidence="1" id="KW-0596">Phosphopantetheine</keyword>
<evidence type="ECO:0000313" key="7">
    <source>
        <dbReference type="Proteomes" id="UP000094444"/>
    </source>
</evidence>
<dbReference type="InterPro" id="IPR032821">
    <property type="entry name" value="PKS_assoc"/>
</dbReference>
<dbReference type="InterPro" id="IPR020841">
    <property type="entry name" value="PKS_Beta-ketoAc_synthase_dom"/>
</dbReference>
<dbReference type="Gene3D" id="3.40.366.10">
    <property type="entry name" value="Malonyl-Coenzyme A Acyl Carrier Protein, domain 2"/>
    <property type="match status" value="1"/>
</dbReference>
<dbReference type="EMBL" id="MAVT02000598">
    <property type="protein sequence ID" value="POS74652.1"/>
    <property type="molecule type" value="Genomic_DNA"/>
</dbReference>
<reference evidence="6 7" key="2">
    <citation type="submission" date="2017-09" db="EMBL/GenBank/DDBJ databases">
        <title>Polyketide synthases of a Diaporthe helianthi virulent isolate.</title>
        <authorList>
            <person name="Baroncelli R."/>
        </authorList>
    </citation>
    <scope>NUCLEOTIDE SEQUENCE [LARGE SCALE GENOMIC DNA]</scope>
    <source>
        <strain evidence="6 7">7/96</strain>
    </source>
</reference>
<dbReference type="InterPro" id="IPR014043">
    <property type="entry name" value="Acyl_transferase_dom"/>
</dbReference>
<dbReference type="AlphaFoldDB" id="A0A1C1XG53"/>
<dbReference type="InterPro" id="IPR001227">
    <property type="entry name" value="Ac_transferase_dom_sf"/>
</dbReference>
<protein>
    <submittedName>
        <fullName evidence="5">Polyketide synthase 21</fullName>
    </submittedName>
</protein>
<dbReference type="Pfam" id="PF00109">
    <property type="entry name" value="ketoacyl-synt"/>
    <property type="match status" value="1"/>
</dbReference>
<dbReference type="InterPro" id="IPR014031">
    <property type="entry name" value="Ketoacyl_synth_C"/>
</dbReference>
<dbReference type="InterPro" id="IPR014030">
    <property type="entry name" value="Ketoacyl_synth_N"/>
</dbReference>
<dbReference type="InterPro" id="IPR018201">
    <property type="entry name" value="Ketoacyl_synth_AS"/>
</dbReference>
<dbReference type="PANTHER" id="PTHR43775">
    <property type="entry name" value="FATTY ACID SYNTHASE"/>
    <property type="match status" value="1"/>
</dbReference>
<dbReference type="PROSITE" id="PS00606">
    <property type="entry name" value="KS3_1"/>
    <property type="match status" value="1"/>
</dbReference>
<dbReference type="STRING" id="158607.A0A1C1XG53"/>
<dbReference type="InterPro" id="IPR016039">
    <property type="entry name" value="Thiolase-like"/>
</dbReference>
<dbReference type="EMBL" id="KR153165">
    <property type="protein sequence ID" value="ALP31879.1"/>
    <property type="molecule type" value="Genomic_DNA"/>
</dbReference>
<dbReference type="PROSITE" id="PS52004">
    <property type="entry name" value="KS3_2"/>
    <property type="match status" value="1"/>
</dbReference>
<name>A0A1C1XG53_DIAHE</name>
<dbReference type="GO" id="GO:0044550">
    <property type="term" value="P:secondary metabolite biosynthetic process"/>
    <property type="evidence" value="ECO:0007669"/>
    <property type="project" value="TreeGrafter"/>
</dbReference>
<evidence type="ECO:0000256" key="3">
    <source>
        <dbReference type="ARBA" id="ARBA00022679"/>
    </source>
</evidence>
<organism evidence="6 7">
    <name type="scientific">Diaporthe helianthi</name>
    <dbReference type="NCBI Taxonomy" id="158607"/>
    <lineage>
        <taxon>Eukaryota</taxon>
        <taxon>Fungi</taxon>
        <taxon>Dikarya</taxon>
        <taxon>Ascomycota</taxon>
        <taxon>Pezizomycotina</taxon>
        <taxon>Sordariomycetes</taxon>
        <taxon>Sordariomycetidae</taxon>
        <taxon>Diaporthales</taxon>
        <taxon>Diaporthaceae</taxon>
        <taxon>Diaporthe</taxon>
    </lineage>
</organism>
<evidence type="ECO:0000256" key="2">
    <source>
        <dbReference type="ARBA" id="ARBA00022553"/>
    </source>
</evidence>
<sequence>MDLPKFHNVGPESVVDKHNDPACIVGMACRLPGGVDSPSKLWDTFMNKHCHSGPVPATRFDASGWCHPDRNRAGVMDVPGGYFLDEDVRQYDAGFFGGLGGAHNLEAAGLDPQQRKLLEVVYECFEHAGATLGGVAGSNTGVYVGNFTVDHATMQLRDPDAIGRYTAMGVGTSLLANRISYVFDLQGPSQVLDTACSSTLYCLHNAVQALAGEQCLGTAKGGFLSPSAICHTFDAGADGYARGEAVNAIYIKRLSDAQRDGDKVWAVIRGTAVNANGRTSGIAQPNADRQEAVIRKAYSAAKLDVLDTDYVECHGTGTPIGDPIEVAAIARCFTEQRRDTRLFIGASKPNFGHSEAASGLTAIIKAAMALDMGKIPPTRGIVTLNPKLQLDSRNMSVVQEAVNWPRALRRVSINSFGYGGANSHAILESVNSFLQQVAGREQSLEDEEQQQQEEATSQALVARVTQVTEVMAQIAGTGSHSQPLDLRRRLRDIAYTLGQRRSQMDFRKALLLRVKDLPGGQPEVCLLENEDGGEGTNSSNPLPVGLIFTGQGAQWAGMGKQLLKTCPTFSKTIRDLDGVLQGLPDGQAPGWTIEQTLVDPAESSQIGHVTRSQPVCTALQIALVDMLESWGVAPAAVVGHSSGEIAAAYAAGLLSARQAILVAYFRGVAVGTLRGEGAMMAAGLGPEAASQLIQDNGLGDEVCVACVNAPESTTLSGSATGIELLLARLQGQGKFARMLQTGGRAYHSAMMKQVGALYERLLAPHLGDGPEVSGVASSTNGGTGWRAQMFSSVGFDGDHINAAADSATVNSTEY</sequence>
<keyword evidence="2" id="KW-0597">Phosphoprotein</keyword>
<proteinExistence type="predicted"/>
<dbReference type="SMART" id="SM00827">
    <property type="entry name" value="PKS_AT"/>
    <property type="match status" value="1"/>
</dbReference>
<evidence type="ECO:0000256" key="1">
    <source>
        <dbReference type="ARBA" id="ARBA00022450"/>
    </source>
</evidence>
<dbReference type="CDD" id="cd00833">
    <property type="entry name" value="PKS"/>
    <property type="match status" value="1"/>
</dbReference>
<dbReference type="SUPFAM" id="SSF52151">
    <property type="entry name" value="FabD/lysophospholipase-like"/>
    <property type="match status" value="1"/>
</dbReference>
<dbReference type="GO" id="GO:0004315">
    <property type="term" value="F:3-oxoacyl-[acyl-carrier-protein] synthase activity"/>
    <property type="evidence" value="ECO:0007669"/>
    <property type="project" value="InterPro"/>
</dbReference>
<feature type="domain" description="Ketosynthase family 3 (KS3)" evidence="4">
    <location>
        <begin position="19"/>
        <end position="429"/>
    </location>
</feature>
<gene>
    <name evidence="5" type="primary">PKS21</name>
    <name evidence="6" type="ORF">DHEL01_v206959</name>
</gene>